<proteinExistence type="predicted"/>
<sequence>MKIITTLFNQFGVAVKLSVITLIMLSTQLSGQPLNKQFTVPEKSDLMGDMQQPPLFDQWEFSMTKWGSHWGQHLTNLYPEPGTWNGNSMTYYDGQRVFYQIAEYTDQQEPWYSYAQEAKRIYINYAANRINNWSGLDYSIPGYRRFSHGLYMDWALVNSPDIMESITKIRDNPAFSNPEYWGYDNPNQIWYWSNYSRDVAYALSSHVMAERAENPRNEVRVPIYIAMAFNHINEWVTGERENPDSTRHRFAPFMAGLTSEALIDYYEWEVEQGHNPDNTIPDTLRQLADYMWTATVFDGVNQGKSMWVADIGGTGYPYNDQGGTGVGAFRYEDRENPISAIDGTALLSPELNMLIAPLYAWLFKHYGDVTYIERGDLIWEGGAARTNVGWNTKTFNQNYRWSFDYIKWRNEGYENHNSNDLIFINGFE</sequence>
<organism evidence="1">
    <name type="scientific">hydrothermal vent metagenome</name>
    <dbReference type="NCBI Taxonomy" id="652676"/>
    <lineage>
        <taxon>unclassified sequences</taxon>
        <taxon>metagenomes</taxon>
        <taxon>ecological metagenomes</taxon>
    </lineage>
</organism>
<gene>
    <name evidence="1" type="ORF">MNBD_GAMMA01-65</name>
</gene>
<name>A0A3B0UQ26_9ZZZZ</name>
<evidence type="ECO:0000313" key="1">
    <source>
        <dbReference type="EMBL" id="VAW33165.1"/>
    </source>
</evidence>
<accession>A0A3B0UQ26</accession>
<protein>
    <submittedName>
        <fullName evidence="1">Uncharacterized protein</fullName>
    </submittedName>
</protein>
<dbReference type="AlphaFoldDB" id="A0A3B0UQ26"/>
<dbReference type="EMBL" id="UOEW01000023">
    <property type="protein sequence ID" value="VAW33165.1"/>
    <property type="molecule type" value="Genomic_DNA"/>
</dbReference>
<reference evidence="1" key="1">
    <citation type="submission" date="2018-06" db="EMBL/GenBank/DDBJ databases">
        <authorList>
            <person name="Zhirakovskaya E."/>
        </authorList>
    </citation>
    <scope>NUCLEOTIDE SEQUENCE</scope>
</reference>